<dbReference type="AlphaFoldDB" id="X0TQA7"/>
<comment type="caution">
    <text evidence="1">The sequence shown here is derived from an EMBL/GenBank/DDBJ whole genome shotgun (WGS) entry which is preliminary data.</text>
</comment>
<sequence length="100" mass="10630">MKKKILAVVLPILLIGLVVAGAVYYNVFSVELSVNQPITVTGNLAQTLSCVSGHTCIGTAITVSNADDQDRTITITNNNGNSNVEVNYVSKLVLEDKNPI</sequence>
<protein>
    <submittedName>
        <fullName evidence="1">Uncharacterized protein</fullName>
    </submittedName>
</protein>
<organism evidence="1">
    <name type="scientific">marine sediment metagenome</name>
    <dbReference type="NCBI Taxonomy" id="412755"/>
    <lineage>
        <taxon>unclassified sequences</taxon>
        <taxon>metagenomes</taxon>
        <taxon>ecological metagenomes</taxon>
    </lineage>
</organism>
<dbReference type="EMBL" id="BARS01008402">
    <property type="protein sequence ID" value="GAF78305.1"/>
    <property type="molecule type" value="Genomic_DNA"/>
</dbReference>
<feature type="non-terminal residue" evidence="1">
    <location>
        <position position="100"/>
    </location>
</feature>
<gene>
    <name evidence="1" type="ORF">S01H1_16034</name>
</gene>
<evidence type="ECO:0000313" key="1">
    <source>
        <dbReference type="EMBL" id="GAF78305.1"/>
    </source>
</evidence>
<reference evidence="1" key="1">
    <citation type="journal article" date="2014" name="Front. Microbiol.">
        <title>High frequency of phylogenetically diverse reductive dehalogenase-homologous genes in deep subseafloor sedimentary metagenomes.</title>
        <authorList>
            <person name="Kawai M."/>
            <person name="Futagami T."/>
            <person name="Toyoda A."/>
            <person name="Takaki Y."/>
            <person name="Nishi S."/>
            <person name="Hori S."/>
            <person name="Arai W."/>
            <person name="Tsubouchi T."/>
            <person name="Morono Y."/>
            <person name="Uchiyama I."/>
            <person name="Ito T."/>
            <person name="Fujiyama A."/>
            <person name="Inagaki F."/>
            <person name="Takami H."/>
        </authorList>
    </citation>
    <scope>NUCLEOTIDE SEQUENCE</scope>
    <source>
        <strain evidence="1">Expedition CK06-06</strain>
    </source>
</reference>
<proteinExistence type="predicted"/>
<name>X0TQA7_9ZZZZ</name>
<accession>X0TQA7</accession>